<comment type="caution">
    <text evidence="1">The sequence shown here is derived from an EMBL/GenBank/DDBJ whole genome shotgun (WGS) entry which is preliminary data.</text>
</comment>
<sequence length="89" mass="10065">MFHLKDCSIEVGEHVAFRYEGEFLPEKIVSVTESGVSIISMQRTFKSSKWPNRSYVIKHLWEDVVGHMGTPKLVCRRGSYAVPGLPNIG</sequence>
<reference evidence="1 2" key="1">
    <citation type="journal article" date="2019" name="Sci. Rep.">
        <title>Orb-weaving spider Araneus ventricosus genome elucidates the spidroin gene catalogue.</title>
        <authorList>
            <person name="Kono N."/>
            <person name="Nakamura H."/>
            <person name="Ohtoshi R."/>
            <person name="Moran D.A.P."/>
            <person name="Shinohara A."/>
            <person name="Yoshida Y."/>
            <person name="Fujiwara M."/>
            <person name="Mori M."/>
            <person name="Tomita M."/>
            <person name="Arakawa K."/>
        </authorList>
    </citation>
    <scope>NUCLEOTIDE SEQUENCE [LARGE SCALE GENOMIC DNA]</scope>
</reference>
<organism evidence="1 2">
    <name type="scientific">Araneus ventricosus</name>
    <name type="common">Orbweaver spider</name>
    <name type="synonym">Epeira ventricosa</name>
    <dbReference type="NCBI Taxonomy" id="182803"/>
    <lineage>
        <taxon>Eukaryota</taxon>
        <taxon>Metazoa</taxon>
        <taxon>Ecdysozoa</taxon>
        <taxon>Arthropoda</taxon>
        <taxon>Chelicerata</taxon>
        <taxon>Arachnida</taxon>
        <taxon>Araneae</taxon>
        <taxon>Araneomorphae</taxon>
        <taxon>Entelegynae</taxon>
        <taxon>Araneoidea</taxon>
        <taxon>Araneidae</taxon>
        <taxon>Araneus</taxon>
    </lineage>
</organism>
<evidence type="ECO:0000313" key="2">
    <source>
        <dbReference type="Proteomes" id="UP000499080"/>
    </source>
</evidence>
<dbReference type="EMBL" id="BGPR01001337">
    <property type="protein sequence ID" value="GBM51439.1"/>
    <property type="molecule type" value="Genomic_DNA"/>
</dbReference>
<gene>
    <name evidence="1" type="ORF">AVEN_147122_1</name>
</gene>
<protein>
    <submittedName>
        <fullName evidence="1">Uncharacterized protein</fullName>
    </submittedName>
</protein>
<dbReference type="AlphaFoldDB" id="A0A4Y2GFF3"/>
<accession>A0A4Y2GFF3</accession>
<proteinExistence type="predicted"/>
<name>A0A4Y2GFF3_ARAVE</name>
<keyword evidence="2" id="KW-1185">Reference proteome</keyword>
<evidence type="ECO:0000313" key="1">
    <source>
        <dbReference type="EMBL" id="GBM51439.1"/>
    </source>
</evidence>
<dbReference type="Proteomes" id="UP000499080">
    <property type="component" value="Unassembled WGS sequence"/>
</dbReference>